<dbReference type="Proteomes" id="UP000396862">
    <property type="component" value="Unassembled WGS sequence"/>
</dbReference>
<comment type="caution">
    <text evidence="3">The sequence shown here is derived from an EMBL/GenBank/DDBJ whole genome shotgun (WGS) entry which is preliminary data.</text>
</comment>
<reference evidence="3 4" key="1">
    <citation type="submission" date="2018-03" db="EMBL/GenBank/DDBJ databases">
        <title>Genomic Encyclopedia of Archaeal and Bacterial Type Strains, Phase II (KMG-II): from individual species to whole genera.</title>
        <authorList>
            <person name="Goeker M."/>
        </authorList>
    </citation>
    <scope>NUCLEOTIDE SEQUENCE [LARGE SCALE GENOMIC DNA]</scope>
    <source>
        <strain evidence="3 4">DSM 27267</strain>
    </source>
</reference>
<dbReference type="OrthoDB" id="9810372at2"/>
<dbReference type="GO" id="GO:0016301">
    <property type="term" value="F:kinase activity"/>
    <property type="evidence" value="ECO:0007669"/>
    <property type="project" value="UniProtKB-KW"/>
</dbReference>
<dbReference type="Pfam" id="PF13412">
    <property type="entry name" value="HTH_24"/>
    <property type="match status" value="1"/>
</dbReference>
<sequence>MILISKEESRRLTVNGIKRYRQRMQILSLLYEHRSLSASDLSKEVHISLPTTKTLLDELIALKAVETSGIGESRGGRKPALYSLVAEAFYIVAVDMGRYKAKATVFNCHNEEVTPIRFIETNIDDPRLVDKLHETATEMVRDAGISEDKIVAVGVDMPGLIDSVEGINYTIKNPSLRNVKKRFGAKFQKIVYIDNDARMQAFGEFVFGKAQNTTNSVVLNWSWGLGLGMILNGQLYSGSRGFAGEFSHIRLEDEGELCICGKRGCIETMASAHKLLSLAKNGVKNGTISQLTRIFKNNPEEMQAEDVVSAARGGDEFAISILNQVGSALGKGLSILIQLLNPELIVLSGPISQANQYIMTPIQQSLNQYCLENICSNVRLEISEIDEHSGLLGIAAMLFQKVFGDAMDELK</sequence>
<dbReference type="Proteomes" id="UP000240621">
    <property type="component" value="Unassembled WGS sequence"/>
</dbReference>
<dbReference type="SUPFAM" id="SSF53067">
    <property type="entry name" value="Actin-like ATPase domain"/>
    <property type="match status" value="1"/>
</dbReference>
<evidence type="ECO:0000256" key="1">
    <source>
        <dbReference type="ARBA" id="ARBA00006479"/>
    </source>
</evidence>
<dbReference type="InterPro" id="IPR043129">
    <property type="entry name" value="ATPase_NBD"/>
</dbReference>
<accession>A0A2P8C8D9</accession>
<reference evidence="2 5" key="2">
    <citation type="submission" date="2019-10" db="EMBL/GenBank/DDBJ databases">
        <title>Prolixibacter strains distinguished by the presence of nitrate reductase genes were adept at nitrate-dependent anaerobic corrosion of metallic iron and carbon steel.</title>
        <authorList>
            <person name="Iino T."/>
            <person name="Shono N."/>
            <person name="Ito K."/>
            <person name="Nakamura R."/>
            <person name="Sueoka K."/>
            <person name="Harayama S."/>
            <person name="Ohkuma M."/>
        </authorList>
    </citation>
    <scope>NUCLEOTIDE SEQUENCE [LARGE SCALE GENOMIC DNA]</scope>
    <source>
        <strain evidence="2 5">MIC1-1</strain>
    </source>
</reference>
<dbReference type="GO" id="GO:0006355">
    <property type="term" value="P:regulation of DNA-templated transcription"/>
    <property type="evidence" value="ECO:0007669"/>
    <property type="project" value="UniProtKB-ARBA"/>
</dbReference>
<dbReference type="AlphaFoldDB" id="A0A2P8C8D9"/>
<evidence type="ECO:0000313" key="2">
    <source>
        <dbReference type="EMBL" id="GET21688.1"/>
    </source>
</evidence>
<dbReference type="SUPFAM" id="SSF46785">
    <property type="entry name" value="Winged helix' DNA-binding domain"/>
    <property type="match status" value="1"/>
</dbReference>
<proteinExistence type="inferred from homology"/>
<dbReference type="EMBL" id="BLAU01000001">
    <property type="protein sequence ID" value="GET21688.1"/>
    <property type="molecule type" value="Genomic_DNA"/>
</dbReference>
<evidence type="ECO:0000313" key="5">
    <source>
        <dbReference type="Proteomes" id="UP000396862"/>
    </source>
</evidence>
<organism evidence="3 4">
    <name type="scientific">Prolixibacter denitrificans</name>
    <dbReference type="NCBI Taxonomy" id="1541063"/>
    <lineage>
        <taxon>Bacteria</taxon>
        <taxon>Pseudomonadati</taxon>
        <taxon>Bacteroidota</taxon>
        <taxon>Bacteroidia</taxon>
        <taxon>Marinilabiliales</taxon>
        <taxon>Prolixibacteraceae</taxon>
        <taxon>Prolixibacter</taxon>
    </lineage>
</organism>
<evidence type="ECO:0000313" key="3">
    <source>
        <dbReference type="EMBL" id="PSK81227.1"/>
    </source>
</evidence>
<dbReference type="InterPro" id="IPR036388">
    <property type="entry name" value="WH-like_DNA-bd_sf"/>
</dbReference>
<dbReference type="InterPro" id="IPR036390">
    <property type="entry name" value="WH_DNA-bd_sf"/>
</dbReference>
<dbReference type="Pfam" id="PF00480">
    <property type="entry name" value="ROK"/>
    <property type="match status" value="1"/>
</dbReference>
<dbReference type="CDD" id="cd00090">
    <property type="entry name" value="HTH_ARSR"/>
    <property type="match status" value="1"/>
</dbReference>
<keyword evidence="3" id="KW-0418">Kinase</keyword>
<dbReference type="EMBL" id="PYGC01000010">
    <property type="protein sequence ID" value="PSK81227.1"/>
    <property type="molecule type" value="Genomic_DNA"/>
</dbReference>
<protein>
    <submittedName>
        <fullName evidence="3">Putative NBD/HSP70 family sugar kinase</fullName>
    </submittedName>
    <submittedName>
        <fullName evidence="2">Transcriptional regulator</fullName>
    </submittedName>
</protein>
<dbReference type="Gene3D" id="1.10.10.10">
    <property type="entry name" value="Winged helix-like DNA-binding domain superfamily/Winged helix DNA-binding domain"/>
    <property type="match status" value="1"/>
</dbReference>
<dbReference type="PANTHER" id="PTHR18964:SF149">
    <property type="entry name" value="BIFUNCTIONAL UDP-N-ACETYLGLUCOSAMINE 2-EPIMERASE_N-ACETYLMANNOSAMINE KINASE"/>
    <property type="match status" value="1"/>
</dbReference>
<dbReference type="PANTHER" id="PTHR18964">
    <property type="entry name" value="ROK (REPRESSOR, ORF, KINASE) FAMILY"/>
    <property type="match status" value="1"/>
</dbReference>
<name>A0A2P8C8D9_9BACT</name>
<dbReference type="InterPro" id="IPR000600">
    <property type="entry name" value="ROK"/>
</dbReference>
<dbReference type="InterPro" id="IPR011991">
    <property type="entry name" value="ArsR-like_HTH"/>
</dbReference>
<keyword evidence="5" id="KW-1185">Reference proteome</keyword>
<gene>
    <name evidence="3" type="ORF">CLV93_11011</name>
    <name evidence="2" type="ORF">JCM18694_19340</name>
</gene>
<comment type="similarity">
    <text evidence="1">Belongs to the ROK (NagC/XylR) family.</text>
</comment>
<keyword evidence="3" id="KW-0808">Transferase</keyword>
<evidence type="ECO:0000313" key="4">
    <source>
        <dbReference type="Proteomes" id="UP000240621"/>
    </source>
</evidence>
<dbReference type="Gene3D" id="3.30.420.40">
    <property type="match status" value="2"/>
</dbReference>
<dbReference type="RefSeq" id="WP_106543225.1">
    <property type="nucleotide sequence ID" value="NZ_BLAU01000001.1"/>
</dbReference>